<feature type="non-terminal residue" evidence="1">
    <location>
        <position position="1"/>
    </location>
</feature>
<accession>A0A0K2T2Q1</accession>
<proteinExistence type="predicted"/>
<sequence length="114" mass="13228">LTPKQLLWDSVRRLFARLGMNLMPLKVISRQQQFGLSLKCLLDSFDVFILLDFWPPNSLDLNLMDFFVRAATEQQTNRIFCNIKDKLIRLDQEAITEYAKGPRCEGLLTLSASY</sequence>
<organism evidence="1">
    <name type="scientific">Lepeophtheirus salmonis</name>
    <name type="common">Salmon louse</name>
    <name type="synonym">Caligus salmonis</name>
    <dbReference type="NCBI Taxonomy" id="72036"/>
    <lineage>
        <taxon>Eukaryota</taxon>
        <taxon>Metazoa</taxon>
        <taxon>Ecdysozoa</taxon>
        <taxon>Arthropoda</taxon>
        <taxon>Crustacea</taxon>
        <taxon>Multicrustacea</taxon>
        <taxon>Hexanauplia</taxon>
        <taxon>Copepoda</taxon>
        <taxon>Siphonostomatoida</taxon>
        <taxon>Caligidae</taxon>
        <taxon>Lepeophtheirus</taxon>
    </lineage>
</organism>
<evidence type="ECO:0000313" key="1">
    <source>
        <dbReference type="EMBL" id="CDW19842.1"/>
    </source>
</evidence>
<reference evidence="1" key="1">
    <citation type="submission" date="2014-05" db="EMBL/GenBank/DDBJ databases">
        <authorList>
            <person name="Chronopoulou M."/>
        </authorList>
    </citation>
    <scope>NUCLEOTIDE SEQUENCE</scope>
    <source>
        <tissue evidence="1">Whole organism</tissue>
    </source>
</reference>
<dbReference type="EMBL" id="HACA01002481">
    <property type="protein sequence ID" value="CDW19842.1"/>
    <property type="molecule type" value="Transcribed_RNA"/>
</dbReference>
<dbReference type="AlphaFoldDB" id="A0A0K2T2Q1"/>
<name>A0A0K2T2Q1_LEPSM</name>
<protein>
    <submittedName>
        <fullName evidence="1">Uncharacterized protein</fullName>
    </submittedName>
</protein>